<sequence length="254" mass="27725">MQKEMDELDDQSYRVLRPLRAPSARLVCFPHAGGTATFFRTWADRLPGVEVLAIRYAGRQDRLVDPFPASLGELADEITGAMLPLLDKPVAFFGHSMGALLAFEVTSRLEERHGVSPTRLLVSGRPAPHRAEATTLHLADEAGLLAEVERLGNPDPLVFADPDLRALVLPALRDDYRLLETHAFARRRVRAGIVAYGGDRDPACGVRALPAWAELTAGGYAQRIFPGDHFYLVQCEPALVADIAGRLDAAALRA</sequence>
<dbReference type="Pfam" id="PF00975">
    <property type="entry name" value="Thioesterase"/>
    <property type="match status" value="1"/>
</dbReference>
<reference evidence="4 5" key="1">
    <citation type="submission" date="2020-03" db="EMBL/GenBank/DDBJ databases">
        <title>Whole genome shotgun sequence of Phytohabitans flavus NBRC 107702.</title>
        <authorList>
            <person name="Komaki H."/>
            <person name="Tamura T."/>
        </authorList>
    </citation>
    <scope>NUCLEOTIDE SEQUENCE [LARGE SCALE GENOMIC DNA]</scope>
    <source>
        <strain evidence="4 5">NBRC 107702</strain>
    </source>
</reference>
<dbReference type="GO" id="GO:0008610">
    <property type="term" value="P:lipid biosynthetic process"/>
    <property type="evidence" value="ECO:0007669"/>
    <property type="project" value="TreeGrafter"/>
</dbReference>
<evidence type="ECO:0000256" key="1">
    <source>
        <dbReference type="ARBA" id="ARBA00007169"/>
    </source>
</evidence>
<dbReference type="EMBL" id="AP022870">
    <property type="protein sequence ID" value="BCB76889.1"/>
    <property type="molecule type" value="Genomic_DNA"/>
</dbReference>
<dbReference type="GO" id="GO:0016787">
    <property type="term" value="F:hydrolase activity"/>
    <property type="evidence" value="ECO:0007669"/>
    <property type="project" value="UniProtKB-KW"/>
</dbReference>
<name>A0A6F8XSW9_9ACTN</name>
<reference evidence="4 5" key="2">
    <citation type="submission" date="2020-03" db="EMBL/GenBank/DDBJ databases">
        <authorList>
            <person name="Ichikawa N."/>
            <person name="Kimura A."/>
            <person name="Kitahashi Y."/>
            <person name="Uohara A."/>
        </authorList>
    </citation>
    <scope>NUCLEOTIDE SEQUENCE [LARGE SCALE GENOMIC DNA]</scope>
    <source>
        <strain evidence="4 5">NBRC 107702</strain>
    </source>
</reference>
<protein>
    <submittedName>
        <fullName evidence="4">Thioesterase</fullName>
    </submittedName>
</protein>
<dbReference type="SUPFAM" id="SSF53474">
    <property type="entry name" value="alpha/beta-Hydrolases"/>
    <property type="match status" value="1"/>
</dbReference>
<feature type="domain" description="Thioesterase TesA-like" evidence="3">
    <location>
        <begin position="27"/>
        <end position="247"/>
    </location>
</feature>
<gene>
    <name evidence="4" type="ORF">Pflav_032990</name>
</gene>
<dbReference type="Gene3D" id="3.40.50.1820">
    <property type="entry name" value="alpha/beta hydrolase"/>
    <property type="match status" value="1"/>
</dbReference>
<keyword evidence="2" id="KW-0378">Hydrolase</keyword>
<dbReference type="KEGG" id="pfla:Pflav_032990"/>
<dbReference type="PANTHER" id="PTHR11487">
    <property type="entry name" value="THIOESTERASE"/>
    <property type="match status" value="1"/>
</dbReference>
<dbReference type="SMART" id="SM00824">
    <property type="entry name" value="PKS_TE"/>
    <property type="match status" value="1"/>
</dbReference>
<evidence type="ECO:0000313" key="5">
    <source>
        <dbReference type="Proteomes" id="UP000502508"/>
    </source>
</evidence>
<organism evidence="4 5">
    <name type="scientific">Phytohabitans flavus</name>
    <dbReference type="NCBI Taxonomy" id="1076124"/>
    <lineage>
        <taxon>Bacteria</taxon>
        <taxon>Bacillati</taxon>
        <taxon>Actinomycetota</taxon>
        <taxon>Actinomycetes</taxon>
        <taxon>Micromonosporales</taxon>
        <taxon>Micromonosporaceae</taxon>
    </lineage>
</organism>
<comment type="similarity">
    <text evidence="1">Belongs to the thioesterase family.</text>
</comment>
<dbReference type="InterPro" id="IPR020802">
    <property type="entry name" value="TesA-like"/>
</dbReference>
<dbReference type="PANTHER" id="PTHR11487:SF0">
    <property type="entry name" value="S-ACYL FATTY ACID SYNTHASE THIOESTERASE, MEDIUM CHAIN"/>
    <property type="match status" value="1"/>
</dbReference>
<evidence type="ECO:0000256" key="2">
    <source>
        <dbReference type="ARBA" id="ARBA00022801"/>
    </source>
</evidence>
<dbReference type="AlphaFoldDB" id="A0A6F8XSW9"/>
<dbReference type="InterPro" id="IPR029058">
    <property type="entry name" value="AB_hydrolase_fold"/>
</dbReference>
<dbReference type="InterPro" id="IPR001031">
    <property type="entry name" value="Thioesterase"/>
</dbReference>
<evidence type="ECO:0000259" key="3">
    <source>
        <dbReference type="SMART" id="SM00824"/>
    </source>
</evidence>
<accession>A0A6F8XSW9</accession>
<dbReference type="Proteomes" id="UP000502508">
    <property type="component" value="Chromosome"/>
</dbReference>
<evidence type="ECO:0000313" key="4">
    <source>
        <dbReference type="EMBL" id="BCB76889.1"/>
    </source>
</evidence>
<keyword evidence="5" id="KW-1185">Reference proteome</keyword>
<proteinExistence type="inferred from homology"/>
<dbReference type="InterPro" id="IPR012223">
    <property type="entry name" value="TEII"/>
</dbReference>